<organism evidence="2 3">
    <name type="scientific">Candidatus Clostridium radicumherbarum</name>
    <dbReference type="NCBI Taxonomy" id="3381662"/>
    <lineage>
        <taxon>Bacteria</taxon>
        <taxon>Bacillati</taxon>
        <taxon>Bacillota</taxon>
        <taxon>Clostridia</taxon>
        <taxon>Eubacteriales</taxon>
        <taxon>Clostridiaceae</taxon>
        <taxon>Clostridium</taxon>
    </lineage>
</organism>
<evidence type="ECO:0008006" key="4">
    <source>
        <dbReference type="Google" id="ProtNLM"/>
    </source>
</evidence>
<name>A0ABW8TR31_9CLOT</name>
<accession>A0ABW8TR31</accession>
<evidence type="ECO:0000256" key="1">
    <source>
        <dbReference type="SAM" id="Phobius"/>
    </source>
</evidence>
<sequence length="162" mass="18590">MNRKILYSIISIAVLVILIAIGIFIKMSNAKAGTFIAKQLDTRSREYMKIDDKVSKLIKGNGVYLLNTEGDKINYLILDGSYMNLGNEAPYFSAVKIENKEASIMIYFSEEMKTYPNGKYPEQRLIYKITEDKNYEYIRVFKNGEETHFDSVILGGLKWSVT</sequence>
<dbReference type="Proteomes" id="UP001623661">
    <property type="component" value="Unassembled WGS sequence"/>
</dbReference>
<keyword evidence="3" id="KW-1185">Reference proteome</keyword>
<reference evidence="2 3" key="1">
    <citation type="submission" date="2024-11" db="EMBL/GenBank/DDBJ databases">
        <authorList>
            <person name="Heng Y.C."/>
            <person name="Lim A.C.H."/>
            <person name="Lee J.K.Y."/>
            <person name="Kittelmann S."/>
        </authorList>
    </citation>
    <scope>NUCLEOTIDE SEQUENCE [LARGE SCALE GENOMIC DNA]</scope>
    <source>
        <strain evidence="2 3">WILCCON 0202</strain>
    </source>
</reference>
<dbReference type="EMBL" id="JBJHZY010000001">
    <property type="protein sequence ID" value="MFL0268185.1"/>
    <property type="molecule type" value="Genomic_DNA"/>
</dbReference>
<proteinExistence type="predicted"/>
<keyword evidence="1" id="KW-0472">Membrane</keyword>
<gene>
    <name evidence="2" type="ORF">ACJDUH_08725</name>
</gene>
<evidence type="ECO:0000313" key="3">
    <source>
        <dbReference type="Proteomes" id="UP001623661"/>
    </source>
</evidence>
<keyword evidence="1" id="KW-1133">Transmembrane helix</keyword>
<comment type="caution">
    <text evidence="2">The sequence shown here is derived from an EMBL/GenBank/DDBJ whole genome shotgun (WGS) entry which is preliminary data.</text>
</comment>
<dbReference type="RefSeq" id="WP_406764765.1">
    <property type="nucleotide sequence ID" value="NZ_JBJHZY010000001.1"/>
</dbReference>
<protein>
    <recommendedName>
        <fullName evidence="4">DUF4860 domain-containing protein</fullName>
    </recommendedName>
</protein>
<keyword evidence="1" id="KW-0812">Transmembrane</keyword>
<evidence type="ECO:0000313" key="2">
    <source>
        <dbReference type="EMBL" id="MFL0268185.1"/>
    </source>
</evidence>
<feature type="transmembrane region" description="Helical" evidence="1">
    <location>
        <begin position="6"/>
        <end position="25"/>
    </location>
</feature>